<dbReference type="SUPFAM" id="SSF48403">
    <property type="entry name" value="Ankyrin repeat"/>
    <property type="match status" value="1"/>
</dbReference>
<evidence type="ECO:0000256" key="3">
    <source>
        <dbReference type="PROSITE-ProRule" id="PRU00023"/>
    </source>
</evidence>
<evidence type="ECO:0000313" key="4">
    <source>
        <dbReference type="EMBL" id="ORX09218.1"/>
    </source>
</evidence>
<evidence type="ECO:0000256" key="2">
    <source>
        <dbReference type="ARBA" id="ARBA00023043"/>
    </source>
</evidence>
<dbReference type="Gene3D" id="1.25.40.20">
    <property type="entry name" value="Ankyrin repeat-containing domain"/>
    <property type="match status" value="1"/>
</dbReference>
<dbReference type="InterPro" id="IPR050745">
    <property type="entry name" value="Multifunctional_regulatory"/>
</dbReference>
<evidence type="ECO:0000313" key="5">
    <source>
        <dbReference type="Proteomes" id="UP000193964"/>
    </source>
</evidence>
<dbReference type="PROSITE" id="PS50088">
    <property type="entry name" value="ANK_REPEAT"/>
    <property type="match status" value="1"/>
</dbReference>
<dbReference type="Proteomes" id="UP000193964">
    <property type="component" value="Unassembled WGS sequence"/>
</dbReference>
<dbReference type="PANTHER" id="PTHR24189">
    <property type="entry name" value="MYOTROPHIN"/>
    <property type="match status" value="1"/>
</dbReference>
<accession>A0A1X2ET66</accession>
<dbReference type="EMBL" id="LQQA01000034">
    <property type="protein sequence ID" value="ORX09218.1"/>
    <property type="molecule type" value="Genomic_DNA"/>
</dbReference>
<dbReference type="OrthoDB" id="928522at2"/>
<sequence length="409" mass="44922">MASTLPNNPSLDRLRDEARKLQRGVIAGDPQSTGLVHRHHPRPDIALAKDRLPLHDAHVTVARAYGFTGWPALVRYLEAAADLSVDPGALDEDSIDPPDRFCAWASLRYNESDAPPRRQAAAELLAADPGMVDRHVWAAASAADPGALARHLDARPESASIGGGPFGWAPLMYLSYSRAPLNRSRDDVLSATRLLLDAGADPNAGYLWCGMSTPFTVLTGVFGEGEQGPRRQPRHPFATELATLLLQRGAHPVDQQTLYNRMFRADDSHLELLFAYRLADAGPSPWELRLGEAMETRSQMWQRQIDWAATHGFTNRLELLARHGIDVAGAEVVEPTTPDDLNARDQEGATPLHHAAWEGDLTLIQRLLDAGADPSVTDSRFESTPLGWAEHAYQTEAAELLRAYTRKAR</sequence>
<reference evidence="4 5" key="1">
    <citation type="submission" date="2016-01" db="EMBL/GenBank/DDBJ databases">
        <title>The new phylogeny of the genus Mycobacterium.</title>
        <authorList>
            <person name="Tarcisio F."/>
            <person name="Conor M."/>
            <person name="Antonella G."/>
            <person name="Elisabetta G."/>
            <person name="Giulia F.S."/>
            <person name="Sara T."/>
            <person name="Anna F."/>
            <person name="Clotilde B."/>
            <person name="Roberto B."/>
            <person name="Veronica D.S."/>
            <person name="Fabio R."/>
            <person name="Monica P."/>
            <person name="Olivier J."/>
            <person name="Enrico T."/>
            <person name="Nicola S."/>
        </authorList>
    </citation>
    <scope>NUCLEOTIDE SEQUENCE [LARGE SCALE GENOMIC DNA]</scope>
    <source>
        <strain evidence="4 5">ATCC 700010</strain>
    </source>
</reference>
<evidence type="ECO:0000256" key="1">
    <source>
        <dbReference type="ARBA" id="ARBA00022737"/>
    </source>
</evidence>
<comment type="caution">
    <text evidence="4">The sequence shown here is derived from an EMBL/GenBank/DDBJ whole genome shotgun (WGS) entry which is preliminary data.</text>
</comment>
<keyword evidence="2 3" id="KW-0040">ANK repeat</keyword>
<proteinExistence type="predicted"/>
<dbReference type="AlphaFoldDB" id="A0A1X2ET66"/>
<dbReference type="InterPro" id="IPR002110">
    <property type="entry name" value="Ankyrin_rpt"/>
</dbReference>
<protein>
    <submittedName>
        <fullName evidence="4">Uncharacterized protein</fullName>
    </submittedName>
</protein>
<name>A0A1X2ET66_9MYCO</name>
<organism evidence="4 5">
    <name type="scientific">Mycolicibacterium wolinskyi</name>
    <dbReference type="NCBI Taxonomy" id="59750"/>
    <lineage>
        <taxon>Bacteria</taxon>
        <taxon>Bacillati</taxon>
        <taxon>Actinomycetota</taxon>
        <taxon>Actinomycetes</taxon>
        <taxon>Mycobacteriales</taxon>
        <taxon>Mycobacteriaceae</taxon>
        <taxon>Mycolicibacterium</taxon>
    </lineage>
</organism>
<dbReference type="InterPro" id="IPR036770">
    <property type="entry name" value="Ankyrin_rpt-contain_sf"/>
</dbReference>
<dbReference type="PROSITE" id="PS50297">
    <property type="entry name" value="ANK_REP_REGION"/>
    <property type="match status" value="1"/>
</dbReference>
<dbReference type="PANTHER" id="PTHR24189:SF72">
    <property type="entry name" value="ANKYRIN REPEAT-CONTAINING DOMAIN-CONTAINING PROTEIN"/>
    <property type="match status" value="1"/>
</dbReference>
<gene>
    <name evidence="4" type="ORF">AWC31_09745</name>
</gene>
<feature type="repeat" description="ANK" evidence="3">
    <location>
        <begin position="347"/>
        <end position="379"/>
    </location>
</feature>
<dbReference type="SMART" id="SM00248">
    <property type="entry name" value="ANK"/>
    <property type="match status" value="3"/>
</dbReference>
<dbReference type="RefSeq" id="WP_085150194.1">
    <property type="nucleotide sequence ID" value="NZ_JACKUA010000029.1"/>
</dbReference>
<keyword evidence="1" id="KW-0677">Repeat</keyword>
<dbReference type="Pfam" id="PF13857">
    <property type="entry name" value="Ank_5"/>
    <property type="match status" value="1"/>
</dbReference>